<comment type="caution">
    <text evidence="2">The sequence shown here is derived from an EMBL/GenBank/DDBJ whole genome shotgun (WGS) entry which is preliminary data.</text>
</comment>
<evidence type="ECO:0000313" key="2">
    <source>
        <dbReference type="EMBL" id="MBL0682108.1"/>
    </source>
</evidence>
<keyword evidence="1" id="KW-0732">Signal</keyword>
<organism evidence="2 3">
    <name type="scientific">Aquimarina mytili</name>
    <dbReference type="NCBI Taxonomy" id="874423"/>
    <lineage>
        <taxon>Bacteria</taxon>
        <taxon>Pseudomonadati</taxon>
        <taxon>Bacteroidota</taxon>
        <taxon>Flavobacteriia</taxon>
        <taxon>Flavobacteriales</taxon>
        <taxon>Flavobacteriaceae</taxon>
        <taxon>Aquimarina</taxon>
    </lineage>
</organism>
<dbReference type="PANTHER" id="PTHR46580:SF2">
    <property type="entry name" value="MAM DOMAIN-CONTAINING PROTEIN"/>
    <property type="match status" value="1"/>
</dbReference>
<proteinExistence type="predicted"/>
<protein>
    <submittedName>
        <fullName evidence="2">VCBS repeat-containing protein</fullName>
    </submittedName>
</protein>
<sequence>MKKSIKKLLLLALVALSFSCEKDDEMPMLVEELSTEENNTKTAIQNGAIILGEKLENPYSVENMRRAYQNLTAGSRTTAQTLNTTHYYVRFDPRTEEKLDILKNDQTLELFSYPLDYEIIEGGDHYHDPQIPQDKVTYQYASVPVGYKFPNVSYQILEELYLPEISSGSSSGGRNDNFNSTLEEEALRITGNLDADSKANTLAKKKFSKWNPDGHIMVWDNTNGVSRYVPVVGAKVRARRWYRVEIAYTDANGYFRTASFRRPVNYSIKWERHDYSVRSGNFGQAVLNGPKKRGRWDVNLGTSGSNWVVDAQQYYALIHQAAYDYYYTGRFGLSSPPRNGAFKPQIKIAANFKTNTNKAPGHAALYARTGGIFPSIYIRRWGDDEEAIYGTTIHELAHAAHWDMDRDAFRFLALRAYTGSDDQIKQSFERVIESWPEGVEWQFTTHRYRTLANNPQYSYQGGNQFRTAQQRPIYTPVVLDLMDTFNQNNSDPNLPRDRVSGYTLQQVEQGLRGAISWNHWRDNMQLRHNNITEIFVPELFNNWGGNGLLPEVFEDEYLVGDWDGDGRDNIAVRRGNEILMDYNFDSEPDHSFFFGNGNQEGEYLVGDWNGDGKDDIAVRRSNQIIIDYNFDGTADHSYYYGYGDSEAEYLVGDWNGDGRDDIAVRRQQNEIIMHYYKNGSPYFTYFFGLGDQEDQYFAGDRDGDGKDNIGIRRQQYITMDNFYSNTTDYYQTFGNGNSEDQYLIGDWDGDGKDNLAIRRGNQILMDYNFDTTVDFSFEYGFGTE</sequence>
<dbReference type="Proteomes" id="UP000651057">
    <property type="component" value="Unassembled WGS sequence"/>
</dbReference>
<dbReference type="AlphaFoldDB" id="A0A937D935"/>
<dbReference type="RefSeq" id="WP_201916113.1">
    <property type="nucleotide sequence ID" value="NZ_BAABAX010000001.1"/>
</dbReference>
<dbReference type="PANTHER" id="PTHR46580">
    <property type="entry name" value="SENSOR KINASE-RELATED"/>
    <property type="match status" value="1"/>
</dbReference>
<name>A0A937D935_9FLAO</name>
<gene>
    <name evidence="2" type="ORF">JJQ60_01125</name>
</gene>
<feature type="signal peptide" evidence="1">
    <location>
        <begin position="1"/>
        <end position="22"/>
    </location>
</feature>
<dbReference type="PROSITE" id="PS51257">
    <property type="entry name" value="PROKAR_LIPOPROTEIN"/>
    <property type="match status" value="1"/>
</dbReference>
<keyword evidence="3" id="KW-1185">Reference proteome</keyword>
<dbReference type="InterPro" id="IPR028994">
    <property type="entry name" value="Integrin_alpha_N"/>
</dbReference>
<dbReference type="EMBL" id="JAERQJ010000001">
    <property type="protein sequence ID" value="MBL0682108.1"/>
    <property type="molecule type" value="Genomic_DNA"/>
</dbReference>
<accession>A0A937D935</accession>
<evidence type="ECO:0000313" key="3">
    <source>
        <dbReference type="Proteomes" id="UP000651057"/>
    </source>
</evidence>
<evidence type="ECO:0000256" key="1">
    <source>
        <dbReference type="SAM" id="SignalP"/>
    </source>
</evidence>
<dbReference type="SUPFAM" id="SSF69318">
    <property type="entry name" value="Integrin alpha N-terminal domain"/>
    <property type="match status" value="1"/>
</dbReference>
<feature type="chain" id="PRO_5037474569" evidence="1">
    <location>
        <begin position="23"/>
        <end position="784"/>
    </location>
</feature>
<reference evidence="2" key="1">
    <citation type="submission" date="2021-01" db="EMBL/GenBank/DDBJ databases">
        <authorList>
            <person name="Zhong Y.L."/>
        </authorList>
    </citation>
    <scope>NUCLEOTIDE SEQUENCE</scope>
    <source>
        <strain evidence="2">KCTC 23302</strain>
    </source>
</reference>